<keyword evidence="2" id="KW-0347">Helicase</keyword>
<proteinExistence type="predicted"/>
<name>A0A8I0H555_XANCI</name>
<dbReference type="InterPro" id="IPR029493">
    <property type="entry name" value="RecD2-like_HHH"/>
</dbReference>
<accession>A0A8I0H555</accession>
<evidence type="ECO:0000259" key="1">
    <source>
        <dbReference type="Pfam" id="PF14490"/>
    </source>
</evidence>
<comment type="caution">
    <text evidence="2">The sequence shown here is derived from an EMBL/GenBank/DDBJ whole genome shotgun (WGS) entry which is preliminary data.</text>
</comment>
<keyword evidence="2" id="KW-0067">ATP-binding</keyword>
<dbReference type="Gene3D" id="1.10.10.2220">
    <property type="match status" value="1"/>
</dbReference>
<dbReference type="Pfam" id="PF14490">
    <property type="entry name" value="HHH_RecD2"/>
    <property type="match status" value="1"/>
</dbReference>
<organism evidence="2 3">
    <name type="scientific">Xanthomonas citri pv. citri</name>
    <dbReference type="NCBI Taxonomy" id="611301"/>
    <lineage>
        <taxon>Bacteria</taxon>
        <taxon>Pseudomonadati</taxon>
        <taxon>Pseudomonadota</taxon>
        <taxon>Gammaproteobacteria</taxon>
        <taxon>Lysobacterales</taxon>
        <taxon>Lysobacteraceae</taxon>
        <taxon>Xanthomonas</taxon>
    </lineage>
</organism>
<dbReference type="EMBL" id="JAABFR010000434">
    <property type="protein sequence ID" value="MBD4335872.1"/>
    <property type="molecule type" value="Genomic_DNA"/>
</dbReference>
<keyword evidence="2" id="KW-0378">Hydrolase</keyword>
<evidence type="ECO:0000313" key="3">
    <source>
        <dbReference type="Proteomes" id="UP000653002"/>
    </source>
</evidence>
<evidence type="ECO:0000313" key="2">
    <source>
        <dbReference type="EMBL" id="MBD4335872.1"/>
    </source>
</evidence>
<feature type="domain" description="ATP-dependent RecD2 DNA helicase-like helix-hairpin-helix" evidence="1">
    <location>
        <begin position="1"/>
        <end position="78"/>
    </location>
</feature>
<sequence>DVVAFLSPHGITPNRAVKLYKEYGEQTMDIVKNHPYKLCEMAGVGFKTADKIAMSMGIDRLSPERVDEGILYTLTDAESR</sequence>
<reference evidence="2" key="1">
    <citation type="submission" date="2020-01" db="EMBL/GenBank/DDBJ databases">
        <authorList>
            <person name="Richard D."/>
        </authorList>
    </citation>
    <scope>NUCLEOTIDE SEQUENCE</scope>
    <source>
        <strain evidence="2">JP541</strain>
    </source>
</reference>
<dbReference type="Proteomes" id="UP000653002">
    <property type="component" value="Unassembled WGS sequence"/>
</dbReference>
<feature type="non-terminal residue" evidence="2">
    <location>
        <position position="1"/>
    </location>
</feature>
<feature type="non-terminal residue" evidence="2">
    <location>
        <position position="80"/>
    </location>
</feature>
<keyword evidence="2" id="KW-0547">Nucleotide-binding</keyword>
<protein>
    <submittedName>
        <fullName evidence="2">ATP-dependent RecD-like DNA helicase</fullName>
    </submittedName>
</protein>
<gene>
    <name evidence="2" type="ORF">GUH15_07345</name>
</gene>
<dbReference type="AlphaFoldDB" id="A0A8I0H555"/>
<dbReference type="GO" id="GO:0004386">
    <property type="term" value="F:helicase activity"/>
    <property type="evidence" value="ECO:0007669"/>
    <property type="project" value="UniProtKB-KW"/>
</dbReference>